<dbReference type="EMBL" id="LAZR01011262">
    <property type="protein sequence ID" value="KKM62593.1"/>
    <property type="molecule type" value="Genomic_DNA"/>
</dbReference>
<organism evidence="2">
    <name type="scientific">marine sediment metagenome</name>
    <dbReference type="NCBI Taxonomy" id="412755"/>
    <lineage>
        <taxon>unclassified sequences</taxon>
        <taxon>metagenomes</taxon>
        <taxon>ecological metagenomes</taxon>
    </lineage>
</organism>
<evidence type="ECO:0000313" key="2">
    <source>
        <dbReference type="EMBL" id="KKM62593.1"/>
    </source>
</evidence>
<accession>A0A0F9IZ27</accession>
<evidence type="ECO:0000256" key="1">
    <source>
        <dbReference type="SAM" id="Phobius"/>
    </source>
</evidence>
<keyword evidence="1" id="KW-1133">Transmembrane helix</keyword>
<reference evidence="2" key="1">
    <citation type="journal article" date="2015" name="Nature">
        <title>Complex archaea that bridge the gap between prokaryotes and eukaryotes.</title>
        <authorList>
            <person name="Spang A."/>
            <person name="Saw J.H."/>
            <person name="Jorgensen S.L."/>
            <person name="Zaremba-Niedzwiedzka K."/>
            <person name="Martijn J."/>
            <person name="Lind A.E."/>
            <person name="van Eijk R."/>
            <person name="Schleper C."/>
            <person name="Guy L."/>
            <person name="Ettema T.J."/>
        </authorList>
    </citation>
    <scope>NUCLEOTIDE SEQUENCE</scope>
</reference>
<name>A0A0F9IZ27_9ZZZZ</name>
<proteinExistence type="predicted"/>
<gene>
    <name evidence="2" type="ORF">LCGC14_1520110</name>
</gene>
<comment type="caution">
    <text evidence="2">The sequence shown here is derived from an EMBL/GenBank/DDBJ whole genome shotgun (WGS) entry which is preliminary data.</text>
</comment>
<dbReference type="AlphaFoldDB" id="A0A0F9IZ27"/>
<feature type="transmembrane region" description="Helical" evidence="1">
    <location>
        <begin position="136"/>
        <end position="153"/>
    </location>
</feature>
<keyword evidence="1" id="KW-0812">Transmembrane</keyword>
<protein>
    <submittedName>
        <fullName evidence="2">Uncharacterized protein</fullName>
    </submittedName>
</protein>
<keyword evidence="1" id="KW-0472">Membrane</keyword>
<sequence length="156" mass="17856">MKDQLQLPTFEETIPDYQETKALALKWLREKQNHFKQQKARVLFAYLSLGSATRDECYEFLISEWLQDRGPQIKMSSVLARTHELIFEDKKLKCIGSKPGDNPDGTPVEIIGPGEDKRIRVPHSKMATVEPVVIKVPGWPWVILGLLIGYLIGRKI</sequence>